<gene>
    <name evidence="8" type="ORF">GCM10009798_11290</name>
</gene>
<dbReference type="Gene3D" id="3.40.50.1700">
    <property type="entry name" value="Glycoside hydrolase family 3 C-terminal domain"/>
    <property type="match status" value="1"/>
</dbReference>
<feature type="region of interest" description="Disordered" evidence="5">
    <location>
        <begin position="452"/>
        <end position="478"/>
    </location>
</feature>
<dbReference type="InterPro" id="IPR002772">
    <property type="entry name" value="Glyco_hydro_3_C"/>
</dbReference>
<dbReference type="InterPro" id="IPR019800">
    <property type="entry name" value="Glyco_hydro_3_AS"/>
</dbReference>
<comment type="caution">
    <text evidence="8">The sequence shown here is derived from an EMBL/GenBank/DDBJ whole genome shotgun (WGS) entry which is preliminary data.</text>
</comment>
<dbReference type="InterPro" id="IPR036962">
    <property type="entry name" value="Glyco_hydro_3_N_sf"/>
</dbReference>
<name>A0ABN2QKF2_9ACTN</name>
<feature type="domain" description="Fibronectin type III-like" evidence="7">
    <location>
        <begin position="369"/>
        <end position="440"/>
    </location>
</feature>
<dbReference type="InterPro" id="IPR026891">
    <property type="entry name" value="Fn3-like"/>
</dbReference>
<dbReference type="Gene3D" id="3.20.20.300">
    <property type="entry name" value="Glycoside hydrolase, family 3, N-terminal domain"/>
    <property type="match status" value="1"/>
</dbReference>
<evidence type="ECO:0000256" key="3">
    <source>
        <dbReference type="ARBA" id="ARBA00023277"/>
    </source>
</evidence>
<dbReference type="SUPFAM" id="SSF52279">
    <property type="entry name" value="Beta-D-glucan exohydrolase, C-terminal domain"/>
    <property type="match status" value="1"/>
</dbReference>
<evidence type="ECO:0000256" key="6">
    <source>
        <dbReference type="SAM" id="SignalP"/>
    </source>
</evidence>
<sequence>MRQPSRHAFTRGLSAVAIGCLGLACVSTATAATTNPGVSALEQANAALSQRAATEGMVLLENHDHALPMASSGNVAVFGVGAYVTVKGGTGSGAVNNRSNVTVRQGLENAGYTITTSPDYWNAMKSAYDTKYPTTNSLFGPTVDYSSVEQPLTSLTRKPTAPTDTAIYVIARNSGEGSDRTSGKGDYQLGDNERANIELLGQTYKKVVVVLNTGGVMDTEFFKDINADEHDPAGGTALDSLLLMSQAGEQGGAALVQVLDGEVSPSGKLTDTWASQYSYYPAAGTFANNDGTGNDEPYSEGVYVGYRYFDSFYKSIDSANPAGVVNYPFGYGLSYTDFNVEPLSVTADMNKVTVKARVTNVGDSYSGKEVVETYVSAPQTGLDKPYQQLTGYAKTDNLAPGDSQRVTITFDTSSMGSFDEASSRWTLDKGEYVVRVGDSSRNTQVAARVELGDDTPTELVNPELGGPASSSDRTSDPANFYRAPGEADQLAAAPQITLDTTGFVAKDHRSAYEQDVTVPSSLPYDAVEHGKVSSIKAYVPSDPAQSGNWEGTGAPYAAKAGETLRQVDTNPASTLYDVAAGRTTMEQFVAKLNVTQLANIVEGANVGGTTPSAIGAAGYTTAKYENLGIPGMALSDGPAGLRLTQQIATTPKTYQWETAFPVGTLLAQTWNRDLVREVGAAVGKEMVDAGVTLWLAPGMNLHRDPLNGRNFEYYSEDPLVSGLTSAATTLGVQSNPGVGVTIKHYAFNNQETRRSGGNTVVSERAARELELRSFEIAVTTAQPMAVMSSYNRINGTYAAEDYDTLTDLLRGEWGFKGLVMSDWGGSHSPTATMYAGNDLIEPGNAPQNIINAIEKQAPAIDVAGLPVVTKTVTPTRTSYAWQLGGLTLASTGTETISTTVDGNTDLTRQPASGTANIDAINNMTFVPDAKFATVNDAYTYVSGLLAGSALSAAQKAAVSLTNVVHADPADANSPVTAYTVVLKGSYTATSYPMRLGDLQRSAMRILNIVSQSAPFGQLAKNQNVAGVSIKSYDAQFDLPVLVGSSVAGVVKAPTDNPPTVDLSTTPAVPASGWFTGPVSVTAVVHDDNDQAYVGVDGGELRPYTNPVQITGDGVHEVRVIATDGAGHYSDVKELTVRIDTSAPTVAAKAVAGRLVLSAEDTGSGVGAIQFSTDGGAHWSTYSAPVAVRGASQVFSYRAVDKAGNTSPTGSITVRGTLSLSTPVITGAHRVGRTVTAHATATPGAALHYQWLRNGRAIAGATASTYRVKAADRHQLVSVQVTASSSGLAGVTRTSKAVRIKK</sequence>
<dbReference type="Pfam" id="PF01915">
    <property type="entry name" value="Glyco_hydro_3_C"/>
    <property type="match status" value="1"/>
</dbReference>
<feature type="chain" id="PRO_5045783303" description="Fibronectin type III-like domain-containing protein" evidence="6">
    <location>
        <begin position="32"/>
        <end position="1301"/>
    </location>
</feature>
<dbReference type="Gene3D" id="2.60.40.2700">
    <property type="match status" value="1"/>
</dbReference>
<dbReference type="InterPro" id="IPR050288">
    <property type="entry name" value="Cellulose_deg_GH3"/>
</dbReference>
<feature type="signal peptide" evidence="6">
    <location>
        <begin position="1"/>
        <end position="31"/>
    </location>
</feature>
<keyword evidence="6" id="KW-0732">Signal</keyword>
<keyword evidence="9" id="KW-1185">Reference proteome</keyword>
<dbReference type="InterPro" id="IPR058094">
    <property type="entry name" value="Ig-like_OmpL47-like"/>
</dbReference>
<dbReference type="PROSITE" id="PS00775">
    <property type="entry name" value="GLYCOSYL_HYDROL_F3"/>
    <property type="match status" value="1"/>
</dbReference>
<dbReference type="Pfam" id="PF00933">
    <property type="entry name" value="Glyco_hydro_3"/>
    <property type="match status" value="1"/>
</dbReference>
<dbReference type="PROSITE" id="PS51257">
    <property type="entry name" value="PROKAR_LIPOPROTEIN"/>
    <property type="match status" value="1"/>
</dbReference>
<dbReference type="Pfam" id="PF14310">
    <property type="entry name" value="Fn3-like"/>
    <property type="match status" value="1"/>
</dbReference>
<dbReference type="NCBIfam" id="NF047446">
    <property type="entry name" value="barrel_OmpL47"/>
    <property type="match status" value="1"/>
</dbReference>
<evidence type="ECO:0000313" key="8">
    <source>
        <dbReference type="EMBL" id="GAA1953856.1"/>
    </source>
</evidence>
<dbReference type="RefSeq" id="WP_344043274.1">
    <property type="nucleotide sequence ID" value="NZ_BAAAPB010000001.1"/>
</dbReference>
<dbReference type="EMBL" id="BAAAPB010000001">
    <property type="protein sequence ID" value="GAA1953856.1"/>
    <property type="molecule type" value="Genomic_DNA"/>
</dbReference>
<accession>A0ABN2QKF2</accession>
<evidence type="ECO:0000256" key="5">
    <source>
        <dbReference type="SAM" id="MobiDB-lite"/>
    </source>
</evidence>
<dbReference type="Gene3D" id="2.60.40.10">
    <property type="entry name" value="Immunoglobulins"/>
    <property type="match status" value="2"/>
</dbReference>
<evidence type="ECO:0000313" key="9">
    <source>
        <dbReference type="Proteomes" id="UP001500571"/>
    </source>
</evidence>
<organism evidence="8 9">
    <name type="scientific">Nocardioides panacihumi</name>
    <dbReference type="NCBI Taxonomy" id="400774"/>
    <lineage>
        <taxon>Bacteria</taxon>
        <taxon>Bacillati</taxon>
        <taxon>Actinomycetota</taxon>
        <taxon>Actinomycetes</taxon>
        <taxon>Propionibacteriales</taxon>
        <taxon>Nocardioidaceae</taxon>
        <taxon>Nocardioides</taxon>
    </lineage>
</organism>
<reference evidence="9" key="1">
    <citation type="journal article" date="2019" name="Int. J. Syst. Evol. Microbiol.">
        <title>The Global Catalogue of Microorganisms (GCM) 10K type strain sequencing project: providing services to taxonomists for standard genome sequencing and annotation.</title>
        <authorList>
            <consortium name="The Broad Institute Genomics Platform"/>
            <consortium name="The Broad Institute Genome Sequencing Center for Infectious Disease"/>
            <person name="Wu L."/>
            <person name="Ma J."/>
        </authorList>
    </citation>
    <scope>NUCLEOTIDE SEQUENCE [LARGE SCALE GENOMIC DNA]</scope>
    <source>
        <strain evidence="9">JCM 15309</strain>
    </source>
</reference>
<evidence type="ECO:0000259" key="7">
    <source>
        <dbReference type="SMART" id="SM01217"/>
    </source>
</evidence>
<dbReference type="SMART" id="SM01217">
    <property type="entry name" value="Fn3_like"/>
    <property type="match status" value="1"/>
</dbReference>
<evidence type="ECO:0000256" key="2">
    <source>
        <dbReference type="ARBA" id="ARBA00022801"/>
    </source>
</evidence>
<proteinExistence type="inferred from homology"/>
<keyword evidence="4" id="KW-0326">Glycosidase</keyword>
<dbReference type="InterPro" id="IPR013783">
    <property type="entry name" value="Ig-like_fold"/>
</dbReference>
<dbReference type="Proteomes" id="UP001500571">
    <property type="component" value="Unassembled WGS sequence"/>
</dbReference>
<keyword evidence="2 4" id="KW-0378">Hydrolase</keyword>
<dbReference type="PANTHER" id="PTHR42715:SF10">
    <property type="entry name" value="BETA-GLUCOSIDASE"/>
    <property type="match status" value="1"/>
</dbReference>
<evidence type="ECO:0000256" key="1">
    <source>
        <dbReference type="ARBA" id="ARBA00005336"/>
    </source>
</evidence>
<dbReference type="InterPro" id="IPR001764">
    <property type="entry name" value="Glyco_hydro_3_N"/>
</dbReference>
<dbReference type="InterPro" id="IPR017853">
    <property type="entry name" value="GH"/>
</dbReference>
<keyword evidence="3" id="KW-0119">Carbohydrate metabolism</keyword>
<evidence type="ECO:0000256" key="4">
    <source>
        <dbReference type="RuleBase" id="RU361161"/>
    </source>
</evidence>
<dbReference type="PANTHER" id="PTHR42715">
    <property type="entry name" value="BETA-GLUCOSIDASE"/>
    <property type="match status" value="1"/>
</dbReference>
<comment type="similarity">
    <text evidence="1 4">Belongs to the glycosyl hydrolase 3 family.</text>
</comment>
<dbReference type="PRINTS" id="PR00133">
    <property type="entry name" value="GLHYDRLASE3"/>
</dbReference>
<dbReference type="SUPFAM" id="SSF51445">
    <property type="entry name" value="(Trans)glycosidases"/>
    <property type="match status" value="1"/>
</dbReference>
<dbReference type="InterPro" id="IPR036881">
    <property type="entry name" value="Glyco_hydro_3_C_sf"/>
</dbReference>
<protein>
    <recommendedName>
        <fullName evidence="7">Fibronectin type III-like domain-containing protein</fullName>
    </recommendedName>
</protein>